<feature type="region of interest" description="Disordered" evidence="1">
    <location>
        <begin position="245"/>
        <end position="313"/>
    </location>
</feature>
<accession>A0A915DC92</accession>
<proteinExistence type="predicted"/>
<dbReference type="AlphaFoldDB" id="A0A915DC92"/>
<feature type="region of interest" description="Disordered" evidence="1">
    <location>
        <begin position="364"/>
        <end position="389"/>
    </location>
</feature>
<feature type="compositionally biased region" description="Low complexity" evidence="1">
    <location>
        <begin position="182"/>
        <end position="195"/>
    </location>
</feature>
<name>A0A915DC92_9BILA</name>
<reference evidence="3" key="1">
    <citation type="submission" date="2022-11" db="UniProtKB">
        <authorList>
            <consortium name="WormBaseParasite"/>
        </authorList>
    </citation>
    <scope>IDENTIFICATION</scope>
</reference>
<feature type="region of interest" description="Disordered" evidence="1">
    <location>
        <begin position="468"/>
        <end position="506"/>
    </location>
</feature>
<sequence length="755" mass="81932">MDESSVADHELSRPEQGISWEDFFDRVDQLNHTSTSGSVSPKRCVPTTCVATLPFKKACCYGSCPTQETESLKIVRCKYCELIVKVVGYGHHMRLRHGYKPPPSSASNSGDDCQDFLLSPPHIPMVASTSSTIPSNTAGGGEYDWGDEAGQWPSMSCQMTMCPEQCKDLVLVLSKRLPAGQTNKANATAKSTAKSGPTAADLKKLKKSSKPKGRKQKGRKKAACTPKIEQDAFLASALRTYDFTEEDEDPKLELGPLTSHLDYMPQLSPSVSNESENSGSTTRPTTRQNSVRNTPKPPVKKKSAAAAKSKGLTKVVAKKTTAGAVDVADVQIPFLHQALLLLDFLELSSHLPDAQHTTRFMAKPIKATGEGTPPQQQDRSSKLSPGSDSESSIIAKLLKLPGVSVTSLSPNHKRSPVKTPSAPELLSRVKQRLSSDVYDAEYRKRMLNELDAKNILMRSPDRSIRISSSRLSGQGRAHQTCSLPLSPSSESNYSSSSVSNDESGGLERTGGLELHCLKPCLDTATARIRSFFFKKDINKEVGVKTEIKTEIPPNSTPAARRPVEEGIKTGTNISNQRIVPFFMRRKDEMAEGKPVAIGHKQRPVPIYKTSMPSNSKAFMGATRFVSVNSNNLLVGSSPGPSSSMIYNPHLHQQSSNAAGISVDADYSTPPVTNCNGIGVSIALNAKATPANPPPPYPATYAQAANRRNQGWQLRESRCHLAGRPGHPSPSSRLSASNRSWPVLHLLWKAVPPIYF</sequence>
<dbReference type="Proteomes" id="UP000887574">
    <property type="component" value="Unplaced"/>
</dbReference>
<keyword evidence="2" id="KW-1185">Reference proteome</keyword>
<feature type="compositionally biased region" description="Polar residues" evidence="1">
    <location>
        <begin position="267"/>
        <end position="293"/>
    </location>
</feature>
<evidence type="ECO:0000313" key="2">
    <source>
        <dbReference type="Proteomes" id="UP000887574"/>
    </source>
</evidence>
<evidence type="ECO:0000313" key="3">
    <source>
        <dbReference type="WBParaSite" id="jg18121"/>
    </source>
</evidence>
<protein>
    <submittedName>
        <fullName evidence="3">C2H2-type domain-containing protein</fullName>
    </submittedName>
</protein>
<feature type="region of interest" description="Disordered" evidence="1">
    <location>
        <begin position="182"/>
        <end position="225"/>
    </location>
</feature>
<organism evidence="2 3">
    <name type="scientific">Ditylenchus dipsaci</name>
    <dbReference type="NCBI Taxonomy" id="166011"/>
    <lineage>
        <taxon>Eukaryota</taxon>
        <taxon>Metazoa</taxon>
        <taxon>Ecdysozoa</taxon>
        <taxon>Nematoda</taxon>
        <taxon>Chromadorea</taxon>
        <taxon>Rhabditida</taxon>
        <taxon>Tylenchina</taxon>
        <taxon>Tylenchomorpha</taxon>
        <taxon>Sphaerularioidea</taxon>
        <taxon>Anguinidae</taxon>
        <taxon>Anguininae</taxon>
        <taxon>Ditylenchus</taxon>
    </lineage>
</organism>
<feature type="region of interest" description="Disordered" evidence="1">
    <location>
        <begin position="406"/>
        <end position="425"/>
    </location>
</feature>
<feature type="compositionally biased region" description="Polar residues" evidence="1">
    <location>
        <begin position="373"/>
        <end position="389"/>
    </location>
</feature>
<dbReference type="WBParaSite" id="jg18121">
    <property type="protein sequence ID" value="jg18121"/>
    <property type="gene ID" value="jg18121"/>
</dbReference>
<evidence type="ECO:0000256" key="1">
    <source>
        <dbReference type="SAM" id="MobiDB-lite"/>
    </source>
</evidence>
<feature type="compositionally biased region" description="Basic residues" evidence="1">
    <location>
        <begin position="204"/>
        <end position="222"/>
    </location>
</feature>
<feature type="compositionally biased region" description="Low complexity" evidence="1">
    <location>
        <begin position="482"/>
        <end position="503"/>
    </location>
</feature>